<keyword evidence="14" id="KW-0408">Iron</keyword>
<dbReference type="PROSITE" id="PS51002">
    <property type="entry name" value="CYTB_NTER"/>
    <property type="match status" value="1"/>
</dbReference>
<evidence type="ECO:0000256" key="18">
    <source>
        <dbReference type="SAM" id="MobiDB-lite"/>
    </source>
</evidence>
<feature type="region of interest" description="Disordered" evidence="18">
    <location>
        <begin position="509"/>
        <end position="543"/>
    </location>
</feature>
<reference evidence="21 22" key="1">
    <citation type="submission" date="2018-03" db="EMBL/GenBank/DDBJ databases">
        <title>Genomic Encyclopedia of Archaeal and Bacterial Type Strains, Phase II (KMG-II): from individual species to whole genera.</title>
        <authorList>
            <person name="Goeker M."/>
        </authorList>
    </citation>
    <scope>NUCLEOTIDE SEQUENCE [LARGE SCALE GENOMIC DNA]</scope>
    <source>
        <strain evidence="21 22">DSM 100065</strain>
    </source>
</reference>
<evidence type="ECO:0000256" key="9">
    <source>
        <dbReference type="ARBA" id="ARBA00022692"/>
    </source>
</evidence>
<evidence type="ECO:0000256" key="12">
    <source>
        <dbReference type="ARBA" id="ARBA00022982"/>
    </source>
</evidence>
<dbReference type="InterPro" id="IPR027387">
    <property type="entry name" value="Cytb/b6-like_sf"/>
</dbReference>
<keyword evidence="9 19" id="KW-0812">Transmembrane</keyword>
<feature type="transmembrane region" description="Helical" evidence="19">
    <location>
        <begin position="121"/>
        <end position="140"/>
    </location>
</feature>
<sequence>MTTTANPSSETGSRPPNTALGKAAAGIDDRMTMARPTRRLLNKVFPDHWSFMLGEIALYSLIMLLLTGTYLTFFFDASMKEVVYHGSYVPLQGVPMSAAYESSLNISFDVRGGLIIRQMHHWAALLFMAAIVVHMMRIFFTGAFRKPRETNWLIGCLLLLLGIGEGFMGYSLPDDLLSGTGLRIVSGIILSIPVIGTWLHYLLFGGEFPGDLIIGRFYIIHVLLLPGIILALVGVHLLLVFKQKHTQWPGAGRTEDNVIGHRFYPIFAAKGASLNMLTFGVIAGLGGLVQINPFWLYGPYNASQVSSGSQPDWYAGFGDGIARLFPSWETRLWGFTIPGPFYAVVLLGPIFIGMFAYPWIEARLTKDRAMHNLLQRPRDVPVRTALGAMSLAFYIVLVISGGNDIIAEKFDISLNAMTWIGRVGLLIAPPIAYWITYRICLGLQQHDREVLDHGIETGVLMRLPHGEYIEIHQPLGEPDEHGHGALKYGGAAVPKKMNKVGGAGRAIRGFFGPIESPPDLPQLGRGPRESADADNREPVSSRE</sequence>
<protein>
    <recommendedName>
        <fullName evidence="4">Cytochrome bc1 complex cytochrome b subunit</fullName>
        <ecNumber evidence="3">7.1.1.8</ecNumber>
    </recommendedName>
    <alternativeName>
        <fullName evidence="17">Cytochrome bc1 reductase complex subunit QcrB</fullName>
    </alternativeName>
</protein>
<evidence type="ECO:0000256" key="2">
    <source>
        <dbReference type="ARBA" id="ARBA00004651"/>
    </source>
</evidence>
<feature type="region of interest" description="Disordered" evidence="18">
    <location>
        <begin position="1"/>
        <end position="21"/>
    </location>
</feature>
<dbReference type="EMBL" id="PVUE01000010">
    <property type="protein sequence ID" value="PRZ41355.1"/>
    <property type="molecule type" value="Genomic_DNA"/>
</dbReference>
<evidence type="ECO:0000256" key="15">
    <source>
        <dbReference type="ARBA" id="ARBA00023136"/>
    </source>
</evidence>
<evidence type="ECO:0000256" key="3">
    <source>
        <dbReference type="ARBA" id="ARBA00012951"/>
    </source>
</evidence>
<keyword evidence="6" id="KW-1003">Cell membrane</keyword>
<keyword evidence="7" id="KW-0349">Heme</keyword>
<dbReference type="GO" id="GO:0046872">
    <property type="term" value="F:metal ion binding"/>
    <property type="evidence" value="ECO:0007669"/>
    <property type="project" value="UniProtKB-KW"/>
</dbReference>
<evidence type="ECO:0000313" key="22">
    <source>
        <dbReference type="Proteomes" id="UP000237752"/>
    </source>
</evidence>
<dbReference type="FunFam" id="1.20.810.10:FF:000007">
    <property type="entry name" value="Ubiquinol-cytochrome C reductase B subunit"/>
    <property type="match status" value="1"/>
</dbReference>
<name>A0A2T0ZYC6_9ACTN</name>
<keyword evidence="13 19" id="KW-1133">Transmembrane helix</keyword>
<keyword evidence="8" id="KW-0679">Respiratory chain</keyword>
<dbReference type="RefSeq" id="WP_106349433.1">
    <property type="nucleotide sequence ID" value="NZ_PVUE01000010.1"/>
</dbReference>
<evidence type="ECO:0000256" key="7">
    <source>
        <dbReference type="ARBA" id="ARBA00022617"/>
    </source>
</evidence>
<evidence type="ECO:0000256" key="17">
    <source>
        <dbReference type="ARBA" id="ARBA00029568"/>
    </source>
</evidence>
<keyword evidence="11" id="KW-1278">Translocase</keyword>
<keyword evidence="22" id="KW-1185">Reference proteome</keyword>
<dbReference type="InterPro" id="IPR005797">
    <property type="entry name" value="Cyt_b/b6_N"/>
</dbReference>
<evidence type="ECO:0000256" key="1">
    <source>
        <dbReference type="ARBA" id="ARBA00001971"/>
    </source>
</evidence>
<evidence type="ECO:0000256" key="11">
    <source>
        <dbReference type="ARBA" id="ARBA00022967"/>
    </source>
</evidence>
<dbReference type="OrthoDB" id="9804503at2"/>
<feature type="domain" description="Cytochrome b/b6 N-terminal region profile" evidence="20">
    <location>
        <begin position="23"/>
        <end position="249"/>
    </location>
</feature>
<comment type="caution">
    <text evidence="21">The sequence shown here is derived from an EMBL/GenBank/DDBJ whole genome shotgun (WGS) entry which is preliminary data.</text>
</comment>
<dbReference type="SUPFAM" id="SSF81342">
    <property type="entry name" value="Transmembrane di-heme cytochromes"/>
    <property type="match status" value="1"/>
</dbReference>
<dbReference type="GO" id="GO:0005886">
    <property type="term" value="C:plasma membrane"/>
    <property type="evidence" value="ECO:0007669"/>
    <property type="project" value="UniProtKB-SubCell"/>
</dbReference>
<feature type="transmembrane region" description="Helical" evidence="19">
    <location>
        <begin position="419"/>
        <end position="437"/>
    </location>
</feature>
<dbReference type="PANTHER" id="PTHR19271:SF16">
    <property type="entry name" value="CYTOCHROME B"/>
    <property type="match status" value="1"/>
</dbReference>
<dbReference type="GO" id="GO:0022904">
    <property type="term" value="P:respiratory electron transport chain"/>
    <property type="evidence" value="ECO:0007669"/>
    <property type="project" value="InterPro"/>
</dbReference>
<dbReference type="Pfam" id="PF13631">
    <property type="entry name" value="Cytochrom_B_N_2"/>
    <property type="match status" value="1"/>
</dbReference>
<feature type="compositionally biased region" description="Polar residues" evidence="18">
    <location>
        <begin position="1"/>
        <end position="16"/>
    </location>
</feature>
<evidence type="ECO:0000256" key="5">
    <source>
        <dbReference type="ARBA" id="ARBA00022448"/>
    </source>
</evidence>
<keyword evidence="12" id="KW-0249">Electron transport</keyword>
<dbReference type="GO" id="GO:0008121">
    <property type="term" value="F:quinol-cytochrome-c reductase activity"/>
    <property type="evidence" value="ECO:0007669"/>
    <property type="project" value="UniProtKB-EC"/>
</dbReference>
<gene>
    <name evidence="21" type="ORF">CLV47_11082</name>
</gene>
<dbReference type="PANTHER" id="PTHR19271">
    <property type="entry name" value="CYTOCHROME B"/>
    <property type="match status" value="1"/>
</dbReference>
<evidence type="ECO:0000256" key="14">
    <source>
        <dbReference type="ARBA" id="ARBA00023004"/>
    </source>
</evidence>
<comment type="catalytic activity">
    <reaction evidence="16">
        <text>a quinol + 2 Fe(III)-[cytochrome c](out) = a quinone + 2 Fe(II)-[cytochrome c](out) + 2 H(+)(out)</text>
        <dbReference type="Rhea" id="RHEA:11484"/>
        <dbReference type="Rhea" id="RHEA-COMP:10350"/>
        <dbReference type="Rhea" id="RHEA-COMP:14399"/>
        <dbReference type="ChEBI" id="CHEBI:15378"/>
        <dbReference type="ChEBI" id="CHEBI:24646"/>
        <dbReference type="ChEBI" id="CHEBI:29033"/>
        <dbReference type="ChEBI" id="CHEBI:29034"/>
        <dbReference type="ChEBI" id="CHEBI:132124"/>
        <dbReference type="EC" id="7.1.1.8"/>
    </reaction>
</comment>
<proteinExistence type="predicted"/>
<evidence type="ECO:0000259" key="20">
    <source>
        <dbReference type="PROSITE" id="PS51002"/>
    </source>
</evidence>
<feature type="transmembrane region" description="Helical" evidence="19">
    <location>
        <begin position="56"/>
        <end position="75"/>
    </location>
</feature>
<evidence type="ECO:0000313" key="21">
    <source>
        <dbReference type="EMBL" id="PRZ41355.1"/>
    </source>
</evidence>
<evidence type="ECO:0000256" key="19">
    <source>
        <dbReference type="SAM" id="Phobius"/>
    </source>
</evidence>
<keyword evidence="15 19" id="KW-0472">Membrane</keyword>
<evidence type="ECO:0000256" key="6">
    <source>
        <dbReference type="ARBA" id="ARBA00022475"/>
    </source>
</evidence>
<feature type="transmembrane region" description="Helical" evidence="19">
    <location>
        <begin position="152"/>
        <end position="172"/>
    </location>
</feature>
<keyword evidence="10" id="KW-0479">Metal-binding</keyword>
<feature type="transmembrane region" description="Helical" evidence="19">
    <location>
        <begin position="216"/>
        <end position="241"/>
    </location>
</feature>
<comment type="subcellular location">
    <subcellularLocation>
        <location evidence="2">Cell membrane</location>
        <topology evidence="2">Multi-pass membrane protein</topology>
    </subcellularLocation>
</comment>
<evidence type="ECO:0000256" key="13">
    <source>
        <dbReference type="ARBA" id="ARBA00022989"/>
    </source>
</evidence>
<dbReference type="AlphaFoldDB" id="A0A2T0ZYC6"/>
<dbReference type="GO" id="GO:0016491">
    <property type="term" value="F:oxidoreductase activity"/>
    <property type="evidence" value="ECO:0007669"/>
    <property type="project" value="InterPro"/>
</dbReference>
<feature type="transmembrane region" description="Helical" evidence="19">
    <location>
        <begin position="184"/>
        <end position="204"/>
    </location>
</feature>
<feature type="transmembrane region" description="Helical" evidence="19">
    <location>
        <begin position="341"/>
        <end position="360"/>
    </location>
</feature>
<dbReference type="EC" id="7.1.1.8" evidence="3"/>
<accession>A0A2T0ZYC6</accession>
<dbReference type="InterPro" id="IPR016174">
    <property type="entry name" value="Di-haem_cyt_TM"/>
</dbReference>
<evidence type="ECO:0000256" key="8">
    <source>
        <dbReference type="ARBA" id="ARBA00022660"/>
    </source>
</evidence>
<evidence type="ECO:0000256" key="4">
    <source>
        <dbReference type="ARBA" id="ARBA00016116"/>
    </source>
</evidence>
<feature type="compositionally biased region" description="Basic and acidic residues" evidence="18">
    <location>
        <begin position="526"/>
        <end position="543"/>
    </location>
</feature>
<dbReference type="Gene3D" id="1.20.810.10">
    <property type="entry name" value="Cytochrome Bc1 Complex, Chain C"/>
    <property type="match status" value="1"/>
</dbReference>
<evidence type="ECO:0000256" key="16">
    <source>
        <dbReference type="ARBA" id="ARBA00029351"/>
    </source>
</evidence>
<keyword evidence="5" id="KW-0813">Transport</keyword>
<dbReference type="Proteomes" id="UP000237752">
    <property type="component" value="Unassembled WGS sequence"/>
</dbReference>
<evidence type="ECO:0000256" key="10">
    <source>
        <dbReference type="ARBA" id="ARBA00022723"/>
    </source>
</evidence>
<comment type="cofactor">
    <cofactor evidence="1">
        <name>heme</name>
        <dbReference type="ChEBI" id="CHEBI:30413"/>
    </cofactor>
</comment>
<feature type="transmembrane region" description="Helical" evidence="19">
    <location>
        <begin position="272"/>
        <end position="291"/>
    </location>
</feature>
<organism evidence="21 22">
    <name type="scientific">Antricoccus suffuscus</name>
    <dbReference type="NCBI Taxonomy" id="1629062"/>
    <lineage>
        <taxon>Bacteria</taxon>
        <taxon>Bacillati</taxon>
        <taxon>Actinomycetota</taxon>
        <taxon>Actinomycetes</taxon>
        <taxon>Geodermatophilales</taxon>
        <taxon>Antricoccaceae</taxon>
        <taxon>Antricoccus</taxon>
    </lineage>
</organism>
<feature type="transmembrane region" description="Helical" evidence="19">
    <location>
        <begin position="380"/>
        <end position="399"/>
    </location>
</feature>